<name>A0ABS1M6Z1_9NOCA</name>
<feature type="compositionally biased region" description="Basic and acidic residues" evidence="1">
    <location>
        <begin position="38"/>
        <end position="64"/>
    </location>
</feature>
<dbReference type="InterPro" id="IPR025443">
    <property type="entry name" value="DUF4307"/>
</dbReference>
<keyword evidence="2" id="KW-1133">Transmembrane helix</keyword>
<accession>A0ABS1M6Z1</accession>
<evidence type="ECO:0000256" key="1">
    <source>
        <dbReference type="SAM" id="MobiDB-lite"/>
    </source>
</evidence>
<evidence type="ECO:0000313" key="4">
    <source>
        <dbReference type="Proteomes" id="UP000602198"/>
    </source>
</evidence>
<gene>
    <name evidence="3" type="ORF">JK358_16395</name>
</gene>
<keyword evidence="2" id="KW-0812">Transmembrane</keyword>
<protein>
    <submittedName>
        <fullName evidence="3">DUF4307 domain-containing protein</fullName>
    </submittedName>
</protein>
<feature type="transmembrane region" description="Helical" evidence="2">
    <location>
        <begin position="90"/>
        <end position="111"/>
    </location>
</feature>
<dbReference type="Pfam" id="PF14155">
    <property type="entry name" value="DUF4307"/>
    <property type="match status" value="1"/>
</dbReference>
<evidence type="ECO:0000256" key="2">
    <source>
        <dbReference type="SAM" id="Phobius"/>
    </source>
</evidence>
<feature type="compositionally biased region" description="Basic residues" evidence="1">
    <location>
        <begin position="1"/>
        <end position="12"/>
    </location>
</feature>
<evidence type="ECO:0000313" key="3">
    <source>
        <dbReference type="EMBL" id="MBL1075979.1"/>
    </source>
</evidence>
<dbReference type="EMBL" id="JAERRJ010000006">
    <property type="protein sequence ID" value="MBL1075979.1"/>
    <property type="molecule type" value="Genomic_DNA"/>
</dbReference>
<keyword evidence="2" id="KW-0472">Membrane</keyword>
<organism evidence="3 4">
    <name type="scientific">Nocardia acididurans</name>
    <dbReference type="NCBI Taxonomy" id="2802282"/>
    <lineage>
        <taxon>Bacteria</taxon>
        <taxon>Bacillati</taxon>
        <taxon>Actinomycetota</taxon>
        <taxon>Actinomycetes</taxon>
        <taxon>Mycobacteriales</taxon>
        <taxon>Nocardiaceae</taxon>
        <taxon>Nocardia</taxon>
    </lineage>
</organism>
<keyword evidence="4" id="KW-1185">Reference proteome</keyword>
<proteinExistence type="predicted"/>
<feature type="region of interest" description="Disordered" evidence="1">
    <location>
        <begin position="1"/>
        <end position="80"/>
    </location>
</feature>
<reference evidence="3 4" key="1">
    <citation type="submission" date="2021-01" db="EMBL/GenBank/DDBJ databases">
        <title>WGS of actinomycetes isolated from Thailand.</title>
        <authorList>
            <person name="Thawai C."/>
        </authorList>
    </citation>
    <scope>NUCLEOTIDE SEQUENCE [LARGE SCALE GENOMIC DNA]</scope>
    <source>
        <strain evidence="3 4">LPG 2</strain>
    </source>
</reference>
<sequence>MRRRPLTSRSPHRSQCSPHRSPPTPGRGCPISFPIVPSDRHLFRPTPRERPAVSERSERTEDTARLTSAGGRSERPADRYGISRRKTPRWLPYALGVFVIAAGVVVAFLGYRTYGPKDIEPERLGYTVVDDSTVDVDFKVTRQDPGKPIVCYVRALTGDSTEVGRREVLIPASDSGTVRLTTRLRTTERAGAANIYGCSDKVPAYLRAG</sequence>
<comment type="caution">
    <text evidence="3">The sequence shown here is derived from an EMBL/GenBank/DDBJ whole genome shotgun (WGS) entry which is preliminary data.</text>
</comment>
<dbReference type="Proteomes" id="UP000602198">
    <property type="component" value="Unassembled WGS sequence"/>
</dbReference>